<reference evidence="2 3" key="1">
    <citation type="submission" date="2016-08" db="EMBL/GenBank/DDBJ databases">
        <title>Whole genome sequence of Mesorhizobium sp. strain UASWS1009 isolated from industrial sewage.</title>
        <authorList>
            <person name="Crovadore J."/>
            <person name="Calmin G."/>
            <person name="Chablais R."/>
            <person name="Cochard B."/>
            <person name="Lefort F."/>
        </authorList>
    </citation>
    <scope>NUCLEOTIDE SEQUENCE [LARGE SCALE GENOMIC DNA]</scope>
    <source>
        <strain evidence="2 3">UASWS1009</strain>
    </source>
</reference>
<feature type="signal peptide" evidence="1">
    <location>
        <begin position="1"/>
        <end position="20"/>
    </location>
</feature>
<evidence type="ECO:0000313" key="3">
    <source>
        <dbReference type="Proteomes" id="UP000094412"/>
    </source>
</evidence>
<dbReference type="RefSeq" id="WP_024924829.1">
    <property type="nucleotide sequence ID" value="NZ_MDEO01000035.1"/>
</dbReference>
<evidence type="ECO:0000256" key="1">
    <source>
        <dbReference type="SAM" id="SignalP"/>
    </source>
</evidence>
<keyword evidence="3" id="KW-1185">Reference proteome</keyword>
<evidence type="ECO:0000313" key="2">
    <source>
        <dbReference type="EMBL" id="OCX14316.1"/>
    </source>
</evidence>
<dbReference type="NCBIfam" id="NF047412">
    <property type="entry name" value="sig_GCG_CRPN_rpt"/>
    <property type="match status" value="1"/>
</dbReference>
<accession>A0A1C2DI47</accession>
<gene>
    <name evidence="2" type="ORF">QV13_17625</name>
</gene>
<dbReference type="InterPro" id="IPR058110">
    <property type="entry name" value="GCG_CRPN_dom"/>
</dbReference>
<keyword evidence="1" id="KW-0732">Signal</keyword>
<organism evidence="2 3">
    <name type="scientific">Mesorhizobium hungaricum</name>
    <dbReference type="NCBI Taxonomy" id="1566387"/>
    <lineage>
        <taxon>Bacteria</taxon>
        <taxon>Pseudomonadati</taxon>
        <taxon>Pseudomonadota</taxon>
        <taxon>Alphaproteobacteria</taxon>
        <taxon>Hyphomicrobiales</taxon>
        <taxon>Phyllobacteriaceae</taxon>
        <taxon>Mesorhizobium</taxon>
    </lineage>
</organism>
<dbReference type="Proteomes" id="UP000094412">
    <property type="component" value="Unassembled WGS sequence"/>
</dbReference>
<protein>
    <submittedName>
        <fullName evidence="2">Uncharacterized protein</fullName>
    </submittedName>
</protein>
<name>A0A1C2DI47_9HYPH</name>
<comment type="caution">
    <text evidence="2">The sequence shown here is derived from an EMBL/GenBank/DDBJ whole genome shotgun (WGS) entry which is preliminary data.</text>
</comment>
<sequence>MYSAKLVAALVLLGGLFSFAAPAFSYPIAPAQSSQFSSNAIEQVGWRCGPGRHMDRWGRCVPNRMRAYCGPGRHLNRYGECVRNRPAYRACPRGTHLTPRGYCVRNW</sequence>
<dbReference type="AlphaFoldDB" id="A0A1C2DI47"/>
<proteinExistence type="predicted"/>
<dbReference type="EMBL" id="MDEO01000035">
    <property type="protein sequence ID" value="OCX14316.1"/>
    <property type="molecule type" value="Genomic_DNA"/>
</dbReference>
<feature type="chain" id="PRO_5008659329" evidence="1">
    <location>
        <begin position="21"/>
        <end position="107"/>
    </location>
</feature>